<dbReference type="InterPro" id="IPR000340">
    <property type="entry name" value="Dual-sp_phosphatase_cat-dom"/>
</dbReference>
<feature type="region of interest" description="Disordered" evidence="1">
    <location>
        <begin position="248"/>
        <end position="318"/>
    </location>
</feature>
<gene>
    <name evidence="4" type="ORF">PSON_ATCC_30995.1.T0060217</name>
</gene>
<evidence type="ECO:0000313" key="4">
    <source>
        <dbReference type="EMBL" id="CAD8052021.1"/>
    </source>
</evidence>
<dbReference type="EMBL" id="CAJJDN010000006">
    <property type="protein sequence ID" value="CAD8052021.1"/>
    <property type="molecule type" value="Genomic_DNA"/>
</dbReference>
<accession>A0A8S1KBY9</accession>
<dbReference type="PROSITE" id="PS50054">
    <property type="entry name" value="TYR_PHOSPHATASE_DUAL"/>
    <property type="match status" value="1"/>
</dbReference>
<dbReference type="Proteomes" id="UP000692954">
    <property type="component" value="Unassembled WGS sequence"/>
</dbReference>
<evidence type="ECO:0008006" key="6">
    <source>
        <dbReference type="Google" id="ProtNLM"/>
    </source>
</evidence>
<feature type="region of interest" description="Disordered" evidence="1">
    <location>
        <begin position="334"/>
        <end position="414"/>
    </location>
</feature>
<dbReference type="InterPro" id="IPR020422">
    <property type="entry name" value="TYR_PHOSPHATASE_DUAL_dom"/>
</dbReference>
<dbReference type="InterPro" id="IPR000387">
    <property type="entry name" value="Tyr_Pase_dom"/>
</dbReference>
<dbReference type="OrthoDB" id="10252009at2759"/>
<feature type="domain" description="Tyrosine specific protein phosphatases" evidence="3">
    <location>
        <begin position="73"/>
        <end position="134"/>
    </location>
</feature>
<evidence type="ECO:0000313" key="5">
    <source>
        <dbReference type="Proteomes" id="UP000692954"/>
    </source>
</evidence>
<evidence type="ECO:0000256" key="1">
    <source>
        <dbReference type="SAM" id="MobiDB-lite"/>
    </source>
</evidence>
<dbReference type="CDD" id="cd14498">
    <property type="entry name" value="DSP"/>
    <property type="match status" value="1"/>
</dbReference>
<keyword evidence="5" id="KW-1185">Reference proteome</keyword>
<dbReference type="Pfam" id="PF00782">
    <property type="entry name" value="DSPc"/>
    <property type="match status" value="1"/>
</dbReference>
<feature type="compositionally biased region" description="Polar residues" evidence="1">
    <location>
        <begin position="362"/>
        <end position="379"/>
    </location>
</feature>
<proteinExistence type="predicted"/>
<name>A0A8S1KBY9_9CILI</name>
<dbReference type="PANTHER" id="PTHR46653">
    <property type="entry name" value="SPECIFICITY PROTEIN PHOSPHATASE, PUTATIVE-RELATED"/>
    <property type="match status" value="1"/>
</dbReference>
<feature type="compositionally biased region" description="Polar residues" evidence="1">
    <location>
        <begin position="293"/>
        <end position="315"/>
    </location>
</feature>
<dbReference type="PROSITE" id="PS50056">
    <property type="entry name" value="TYR_PHOSPHATASE_2"/>
    <property type="match status" value="1"/>
</dbReference>
<comment type="caution">
    <text evidence="4">The sequence shown here is derived from an EMBL/GenBank/DDBJ whole genome shotgun (WGS) entry which is preliminary data.</text>
</comment>
<dbReference type="SMART" id="SM00195">
    <property type="entry name" value="DSPc"/>
    <property type="match status" value="1"/>
</dbReference>
<evidence type="ECO:0000259" key="2">
    <source>
        <dbReference type="PROSITE" id="PS50054"/>
    </source>
</evidence>
<sequence>MEYDYIGAIKIKDGLFLGDQFASQDLEFIVTNKVSRIVNCAQKQIPNHWESIGIVYMSLPWIDNDTQVIFQQEELINQVIKFIDDALNNGESVIVHSIRGHNRSIAVLCVYFMKKYRWTLYKTLQFMHSRRPDLEIRANFFNQLLAIETKFQKNGFGAKTYNWEEVYSQGDPEEMVLRNTYLNAQPQGVAEFKDHDQKPKTQKLRFAEKITMYIPPYEKIVFNKKRQSQAIETKSCLTGKTIQYEQQIQQSPRQTNQTTNLMSQTQPLQPIQPVNQRPSSQDIKRVVIKSDSSKLQQLPEATQSLKPKKQPNNYMDSGDQFFLKSQQNINQDSAQGVLQNDRRPRTAPNQLRAPRLQVTPYKKNSSGTQKQDLTIQPNAQFKPIGNRQRAHSPNAVYNANPYVQKQFKTKPWKK</sequence>
<feature type="compositionally biased region" description="Polar residues" evidence="1">
    <location>
        <begin position="248"/>
        <end position="281"/>
    </location>
</feature>
<dbReference type="AlphaFoldDB" id="A0A8S1KBY9"/>
<dbReference type="PANTHER" id="PTHR46653:SF1">
    <property type="entry name" value="SPECIFICITY PROTEIN PHOSPHATASE, PUTATIVE-RELATED"/>
    <property type="match status" value="1"/>
</dbReference>
<reference evidence="4" key="1">
    <citation type="submission" date="2021-01" db="EMBL/GenBank/DDBJ databases">
        <authorList>
            <consortium name="Genoscope - CEA"/>
            <person name="William W."/>
        </authorList>
    </citation>
    <scope>NUCLEOTIDE SEQUENCE</scope>
</reference>
<evidence type="ECO:0000259" key="3">
    <source>
        <dbReference type="PROSITE" id="PS50056"/>
    </source>
</evidence>
<feature type="domain" description="Tyrosine-protein phosphatase" evidence="2">
    <location>
        <begin position="7"/>
        <end position="153"/>
    </location>
</feature>
<protein>
    <recommendedName>
        <fullName evidence="6">Tyrosine-protein phosphatase domain-containing protein</fullName>
    </recommendedName>
</protein>
<organism evidence="4 5">
    <name type="scientific">Paramecium sonneborni</name>
    <dbReference type="NCBI Taxonomy" id="65129"/>
    <lineage>
        <taxon>Eukaryota</taxon>
        <taxon>Sar</taxon>
        <taxon>Alveolata</taxon>
        <taxon>Ciliophora</taxon>
        <taxon>Intramacronucleata</taxon>
        <taxon>Oligohymenophorea</taxon>
        <taxon>Peniculida</taxon>
        <taxon>Parameciidae</taxon>
        <taxon>Paramecium</taxon>
    </lineage>
</organism>